<dbReference type="AlphaFoldDB" id="A0A8H4ELA5"/>
<keyword evidence="2" id="KW-1185">Reference proteome</keyword>
<evidence type="ECO:0000313" key="1">
    <source>
        <dbReference type="EMBL" id="KAF0510312.1"/>
    </source>
</evidence>
<organism evidence="1 2">
    <name type="scientific">Gigaspora margarita</name>
    <dbReference type="NCBI Taxonomy" id="4874"/>
    <lineage>
        <taxon>Eukaryota</taxon>
        <taxon>Fungi</taxon>
        <taxon>Fungi incertae sedis</taxon>
        <taxon>Mucoromycota</taxon>
        <taxon>Glomeromycotina</taxon>
        <taxon>Glomeromycetes</taxon>
        <taxon>Diversisporales</taxon>
        <taxon>Gigasporaceae</taxon>
        <taxon>Gigaspora</taxon>
    </lineage>
</organism>
<name>A0A8H4ELA5_GIGMA</name>
<comment type="caution">
    <text evidence="1">The sequence shown here is derived from an EMBL/GenBank/DDBJ whole genome shotgun (WGS) entry which is preliminary data.</text>
</comment>
<evidence type="ECO:0000313" key="2">
    <source>
        <dbReference type="Proteomes" id="UP000439903"/>
    </source>
</evidence>
<sequence length="115" mass="13986">MQKENNIPDIVEAIRSHDHDQKQRMLAKETQEERKARLAHRRSLYYQNKTTEPVEQQNQRKFKNVMNMHQRHALENSVTSQTHQIYMRKILQKMIFKCLIENFCKNFATFLIKLK</sequence>
<proteinExistence type="predicted"/>
<protein>
    <submittedName>
        <fullName evidence="1">Uncharacterized protein</fullName>
    </submittedName>
</protein>
<dbReference type="Proteomes" id="UP000439903">
    <property type="component" value="Unassembled WGS sequence"/>
</dbReference>
<dbReference type="EMBL" id="WTPW01000448">
    <property type="protein sequence ID" value="KAF0510312.1"/>
    <property type="molecule type" value="Genomic_DNA"/>
</dbReference>
<accession>A0A8H4ELA5</accession>
<dbReference type="OrthoDB" id="416437at2759"/>
<reference evidence="1 2" key="1">
    <citation type="journal article" date="2019" name="Environ. Microbiol.">
        <title>At the nexus of three kingdoms: the genome of the mycorrhizal fungus Gigaspora margarita provides insights into plant, endobacterial and fungal interactions.</title>
        <authorList>
            <person name="Venice F."/>
            <person name="Ghignone S."/>
            <person name="Salvioli di Fossalunga A."/>
            <person name="Amselem J."/>
            <person name="Novero M."/>
            <person name="Xianan X."/>
            <person name="Sedzielewska Toro K."/>
            <person name="Morin E."/>
            <person name="Lipzen A."/>
            <person name="Grigoriev I.V."/>
            <person name="Henrissat B."/>
            <person name="Martin F.M."/>
            <person name="Bonfante P."/>
        </authorList>
    </citation>
    <scope>NUCLEOTIDE SEQUENCE [LARGE SCALE GENOMIC DNA]</scope>
    <source>
        <strain evidence="1 2">BEG34</strain>
    </source>
</reference>
<gene>
    <name evidence="1" type="ORF">F8M41_018424</name>
</gene>